<sequence>MNYEPLHTAGPQMMEQVYPPGFSYPIPTIPPPPHNGNMMVHPPMPMMHSGLVTDHGPGTLEGTTGYSSDASSVAFSSGIKTGSESSSLETNPPTAQRSCCASKSAVGGDIGSNSYDPIPSSNAGMQATPQPPTTSLQNVELYPSTINHSPYGTYERPLRYQDWQMGYIQEPNVQGGLGYECVCGPGCQCLGCRAHPFNSSTRDYINETYQLQNQAQNQDWMPQPSEGMNSAMPSGDSNSQASTPEEGGNNDLVWIQITCHGDESQCGCGDDCKCNGCQIHNQKTAEDLPVEEADDG</sequence>
<organism evidence="2 3">
    <name type="scientific">Apiospora kogelbergensis</name>
    <dbReference type="NCBI Taxonomy" id="1337665"/>
    <lineage>
        <taxon>Eukaryota</taxon>
        <taxon>Fungi</taxon>
        <taxon>Dikarya</taxon>
        <taxon>Ascomycota</taxon>
        <taxon>Pezizomycotina</taxon>
        <taxon>Sordariomycetes</taxon>
        <taxon>Xylariomycetidae</taxon>
        <taxon>Amphisphaeriales</taxon>
        <taxon>Apiosporaceae</taxon>
        <taxon>Apiospora</taxon>
    </lineage>
</organism>
<name>A0AAW0QDK2_9PEZI</name>
<keyword evidence="3" id="KW-1185">Reference proteome</keyword>
<dbReference type="EMBL" id="JAQQWP010000009">
    <property type="protein sequence ID" value="KAK8100715.1"/>
    <property type="molecule type" value="Genomic_DNA"/>
</dbReference>
<feature type="compositionally biased region" description="Low complexity" evidence="1">
    <location>
        <begin position="67"/>
        <end position="87"/>
    </location>
</feature>
<dbReference type="Proteomes" id="UP001392437">
    <property type="component" value="Unassembled WGS sequence"/>
</dbReference>
<reference evidence="2 3" key="1">
    <citation type="submission" date="2023-01" db="EMBL/GenBank/DDBJ databases">
        <title>Analysis of 21 Apiospora genomes using comparative genomics revels a genus with tremendous synthesis potential of carbohydrate active enzymes and secondary metabolites.</title>
        <authorList>
            <person name="Sorensen T."/>
        </authorList>
    </citation>
    <scope>NUCLEOTIDE SEQUENCE [LARGE SCALE GENOMIC DNA]</scope>
    <source>
        <strain evidence="2 3">CBS 117206</strain>
    </source>
</reference>
<protein>
    <submittedName>
        <fullName evidence="2">Uncharacterized protein</fullName>
    </submittedName>
</protein>
<accession>A0AAW0QDK2</accession>
<feature type="compositionally biased region" description="Polar residues" evidence="1">
    <location>
        <begin position="214"/>
        <end position="243"/>
    </location>
</feature>
<proteinExistence type="predicted"/>
<feature type="region of interest" description="Disordered" evidence="1">
    <location>
        <begin position="50"/>
        <end position="112"/>
    </location>
</feature>
<gene>
    <name evidence="2" type="ORF">PG999_011089</name>
</gene>
<feature type="region of interest" description="Disordered" evidence="1">
    <location>
        <begin position="214"/>
        <end position="247"/>
    </location>
</feature>
<comment type="caution">
    <text evidence="2">The sequence shown here is derived from an EMBL/GenBank/DDBJ whole genome shotgun (WGS) entry which is preliminary data.</text>
</comment>
<evidence type="ECO:0000256" key="1">
    <source>
        <dbReference type="SAM" id="MobiDB-lite"/>
    </source>
</evidence>
<feature type="compositionally biased region" description="Polar residues" evidence="1">
    <location>
        <begin position="88"/>
        <end position="101"/>
    </location>
</feature>
<evidence type="ECO:0000313" key="3">
    <source>
        <dbReference type="Proteomes" id="UP001392437"/>
    </source>
</evidence>
<evidence type="ECO:0000313" key="2">
    <source>
        <dbReference type="EMBL" id="KAK8100715.1"/>
    </source>
</evidence>
<dbReference type="AlphaFoldDB" id="A0AAW0QDK2"/>